<reference evidence="2 3" key="1">
    <citation type="submission" date="2020-02" db="EMBL/GenBank/DDBJ databases">
        <authorList>
            <person name="Ma Q."/>
            <person name="Huang Y."/>
            <person name="Song X."/>
            <person name="Pei D."/>
        </authorList>
    </citation>
    <scope>NUCLEOTIDE SEQUENCE [LARGE SCALE GENOMIC DNA]</scope>
    <source>
        <strain evidence="2">Sxm20200214</strain>
        <tissue evidence="2">Leaf</tissue>
    </source>
</reference>
<dbReference type="PANTHER" id="PTHR46247">
    <property type="entry name" value="CRS2-ASSOCIATED FACTOR 1, CHLOROPLASTIC"/>
    <property type="match status" value="1"/>
</dbReference>
<organism evidence="2 3">
    <name type="scientific">Brassica carinata</name>
    <name type="common">Ethiopian mustard</name>
    <name type="synonym">Abyssinian cabbage</name>
    <dbReference type="NCBI Taxonomy" id="52824"/>
    <lineage>
        <taxon>Eukaryota</taxon>
        <taxon>Viridiplantae</taxon>
        <taxon>Streptophyta</taxon>
        <taxon>Embryophyta</taxon>
        <taxon>Tracheophyta</taxon>
        <taxon>Spermatophyta</taxon>
        <taxon>Magnoliopsida</taxon>
        <taxon>eudicotyledons</taxon>
        <taxon>Gunneridae</taxon>
        <taxon>Pentapetalae</taxon>
        <taxon>rosids</taxon>
        <taxon>malvids</taxon>
        <taxon>Brassicales</taxon>
        <taxon>Brassicaceae</taxon>
        <taxon>Brassiceae</taxon>
        <taxon>Brassica</taxon>
    </lineage>
</organism>
<dbReference type="InterPro" id="IPR044599">
    <property type="entry name" value="CAF1P_plant"/>
</dbReference>
<accession>A0A8X7UGP6</accession>
<name>A0A8X7UGP6_BRACI</name>
<protein>
    <submittedName>
        <fullName evidence="2">Uncharacterized protein</fullName>
    </submittedName>
</protein>
<keyword evidence="3" id="KW-1185">Reference proteome</keyword>
<evidence type="ECO:0000313" key="3">
    <source>
        <dbReference type="Proteomes" id="UP000886595"/>
    </source>
</evidence>
<feature type="region of interest" description="Disordered" evidence="1">
    <location>
        <begin position="43"/>
        <end position="65"/>
    </location>
</feature>
<comment type="caution">
    <text evidence="2">The sequence shown here is derived from an EMBL/GenBank/DDBJ whole genome shotgun (WGS) entry which is preliminary data.</text>
</comment>
<sequence length="65" mass="7463">MPKNGYYGSLVSMVRDAFLDLVPCILVTFDKEQVVIWRGKDYKPTEGDGEYPPSFIHHESSKEEL</sequence>
<dbReference type="OrthoDB" id="1736033at2759"/>
<dbReference type="EMBL" id="JAAMPC010000012">
    <property type="protein sequence ID" value="KAG2279105.1"/>
    <property type="molecule type" value="Genomic_DNA"/>
</dbReference>
<dbReference type="PANTHER" id="PTHR46247:SF2">
    <property type="entry name" value="CRS2-ASSOCIATED FACTOR 1, MITOCHONDRIAL"/>
    <property type="match status" value="1"/>
</dbReference>
<dbReference type="GO" id="GO:0000373">
    <property type="term" value="P:Group II intron splicing"/>
    <property type="evidence" value="ECO:0007669"/>
    <property type="project" value="InterPro"/>
</dbReference>
<evidence type="ECO:0000256" key="1">
    <source>
        <dbReference type="SAM" id="MobiDB-lite"/>
    </source>
</evidence>
<evidence type="ECO:0000313" key="2">
    <source>
        <dbReference type="EMBL" id="KAG2279105.1"/>
    </source>
</evidence>
<feature type="compositionally biased region" description="Basic and acidic residues" evidence="1">
    <location>
        <begin position="56"/>
        <end position="65"/>
    </location>
</feature>
<gene>
    <name evidence="2" type="ORF">Bca52824_061660</name>
</gene>
<dbReference type="Proteomes" id="UP000886595">
    <property type="component" value="Unassembled WGS sequence"/>
</dbReference>
<proteinExistence type="predicted"/>
<dbReference type="AlphaFoldDB" id="A0A8X7UGP6"/>